<dbReference type="InParanoid" id="E3JSD4"/>
<proteinExistence type="predicted"/>
<dbReference type="GeneID" id="10546975"/>
<dbReference type="Proteomes" id="UP000008783">
    <property type="component" value="Unassembled WGS sequence"/>
</dbReference>
<gene>
    <name evidence="1" type="ORF">PGTG_01452</name>
</gene>
<dbReference type="RefSeq" id="XP_003319278.1">
    <property type="nucleotide sequence ID" value="XM_003319230.2"/>
</dbReference>
<accession>E3JSD4</accession>
<dbReference type="EMBL" id="DS178263">
    <property type="protein sequence ID" value="EFP74859.1"/>
    <property type="molecule type" value="Genomic_DNA"/>
</dbReference>
<evidence type="ECO:0000313" key="1">
    <source>
        <dbReference type="EMBL" id="EFP74859.1"/>
    </source>
</evidence>
<name>E3JSD4_PUCGT</name>
<dbReference type="AlphaFoldDB" id="E3JSD4"/>
<keyword evidence="2" id="KW-1185">Reference proteome</keyword>
<reference key="1">
    <citation type="submission" date="2007-01" db="EMBL/GenBank/DDBJ databases">
        <title>The Genome Sequence of Puccinia graminis f. sp. tritici Strain CRL 75-36-700-3.</title>
        <authorList>
            <consortium name="The Broad Institute Genome Sequencing Platform"/>
            <person name="Birren B."/>
            <person name="Lander E."/>
            <person name="Galagan J."/>
            <person name="Nusbaum C."/>
            <person name="Devon K."/>
            <person name="Cuomo C."/>
            <person name="Jaffe D."/>
            <person name="Butler J."/>
            <person name="Alvarez P."/>
            <person name="Gnerre S."/>
            <person name="Grabherr M."/>
            <person name="Mauceli E."/>
            <person name="Brockman W."/>
            <person name="Young S."/>
            <person name="LaButti K."/>
            <person name="Sykes S."/>
            <person name="DeCaprio D."/>
            <person name="Crawford M."/>
            <person name="Koehrsen M."/>
            <person name="Engels R."/>
            <person name="Montgomery P."/>
            <person name="Pearson M."/>
            <person name="Howarth C."/>
            <person name="Larson L."/>
            <person name="White J."/>
            <person name="Zeng Q."/>
            <person name="Kodira C."/>
            <person name="Yandava C."/>
            <person name="Alvarado L."/>
            <person name="O'Leary S."/>
            <person name="Szabo L."/>
            <person name="Dean R."/>
            <person name="Schein J."/>
        </authorList>
    </citation>
    <scope>NUCLEOTIDE SEQUENCE</scope>
    <source>
        <strain>CRL 75-36-700-3</strain>
    </source>
</reference>
<organism evidence="1 2">
    <name type="scientific">Puccinia graminis f. sp. tritici (strain CRL 75-36-700-3 / race SCCL)</name>
    <name type="common">Black stem rust fungus</name>
    <dbReference type="NCBI Taxonomy" id="418459"/>
    <lineage>
        <taxon>Eukaryota</taxon>
        <taxon>Fungi</taxon>
        <taxon>Dikarya</taxon>
        <taxon>Basidiomycota</taxon>
        <taxon>Pucciniomycotina</taxon>
        <taxon>Pucciniomycetes</taxon>
        <taxon>Pucciniales</taxon>
        <taxon>Pucciniaceae</taxon>
        <taxon>Puccinia</taxon>
    </lineage>
</organism>
<dbReference type="KEGG" id="pgr:PGTG_01452"/>
<evidence type="ECO:0000313" key="2">
    <source>
        <dbReference type="Proteomes" id="UP000008783"/>
    </source>
</evidence>
<protein>
    <submittedName>
        <fullName evidence="1">Uncharacterized protein</fullName>
    </submittedName>
</protein>
<sequence>MIKTDTPYIYLKYIQTLHTLNQRKDQGYQTQNWKYWMETGGLKASKGRGL</sequence>
<dbReference type="VEuPathDB" id="FungiDB:PGTG_01452"/>
<reference evidence="2" key="2">
    <citation type="journal article" date="2011" name="Proc. Natl. Acad. Sci. U.S.A.">
        <title>Obligate biotrophy features unraveled by the genomic analysis of rust fungi.</title>
        <authorList>
            <person name="Duplessis S."/>
            <person name="Cuomo C.A."/>
            <person name="Lin Y.-C."/>
            <person name="Aerts A."/>
            <person name="Tisserant E."/>
            <person name="Veneault-Fourrey C."/>
            <person name="Joly D.L."/>
            <person name="Hacquard S."/>
            <person name="Amselem J."/>
            <person name="Cantarel B.L."/>
            <person name="Chiu R."/>
            <person name="Coutinho P.M."/>
            <person name="Feau N."/>
            <person name="Field M."/>
            <person name="Frey P."/>
            <person name="Gelhaye E."/>
            <person name="Goldberg J."/>
            <person name="Grabherr M.G."/>
            <person name="Kodira C.D."/>
            <person name="Kohler A."/>
            <person name="Kuees U."/>
            <person name="Lindquist E.A."/>
            <person name="Lucas S.M."/>
            <person name="Mago R."/>
            <person name="Mauceli E."/>
            <person name="Morin E."/>
            <person name="Murat C."/>
            <person name="Pangilinan J.L."/>
            <person name="Park R."/>
            <person name="Pearson M."/>
            <person name="Quesneville H."/>
            <person name="Rouhier N."/>
            <person name="Sakthikumar S."/>
            <person name="Salamov A.A."/>
            <person name="Schmutz J."/>
            <person name="Selles B."/>
            <person name="Shapiro H."/>
            <person name="Tanguay P."/>
            <person name="Tuskan G.A."/>
            <person name="Henrissat B."/>
            <person name="Van de Peer Y."/>
            <person name="Rouze P."/>
            <person name="Ellis J.G."/>
            <person name="Dodds P.N."/>
            <person name="Schein J.E."/>
            <person name="Zhong S."/>
            <person name="Hamelin R.C."/>
            <person name="Grigoriev I.V."/>
            <person name="Szabo L.J."/>
            <person name="Martin F."/>
        </authorList>
    </citation>
    <scope>NUCLEOTIDE SEQUENCE [LARGE SCALE GENOMIC DNA]</scope>
    <source>
        <strain evidence="2">CRL 75-36-700-3 / race SCCL</strain>
    </source>
</reference>
<dbReference type="HOGENOM" id="CLU_3125683_0_0_1"/>